<keyword evidence="2" id="KW-1185">Reference proteome</keyword>
<dbReference type="Proteomes" id="UP000476064">
    <property type="component" value="Chromosome"/>
</dbReference>
<protein>
    <submittedName>
        <fullName evidence="1">Uncharacterized protein</fullName>
    </submittedName>
</protein>
<dbReference type="EMBL" id="CP048209">
    <property type="protein sequence ID" value="QHT61685.1"/>
    <property type="molecule type" value="Genomic_DNA"/>
</dbReference>
<evidence type="ECO:0000313" key="1">
    <source>
        <dbReference type="EMBL" id="QHT61685.1"/>
    </source>
</evidence>
<accession>A0A6C0G6S8</accession>
<reference evidence="1 2" key="1">
    <citation type="submission" date="2020-01" db="EMBL/GenBank/DDBJ databases">
        <title>Paenibacillus sp. nov., isolated from tomato rhizosphere.</title>
        <authorList>
            <person name="Weon H.-Y."/>
            <person name="Lee S.A."/>
        </authorList>
    </citation>
    <scope>NUCLEOTIDE SEQUENCE [LARGE SCALE GENOMIC DNA]</scope>
    <source>
        <strain evidence="1 2">12200R-189</strain>
    </source>
</reference>
<dbReference type="RefSeq" id="WP_162358124.1">
    <property type="nucleotide sequence ID" value="NZ_CP048209.1"/>
</dbReference>
<proteinExistence type="predicted"/>
<dbReference type="KEGG" id="plyc:GXP70_18040"/>
<sequence length="107" mass="12447">MFDPKIALNRHIALLVARDNAAEYVDSTRGLNQAIGKVVGQVITHKLAESKRSMRDNKMWVDEVPIRGMRYQYSFQGRRHEYEASQADIDLHIKMVLNNFEQVFKQV</sequence>
<gene>
    <name evidence="1" type="ORF">GXP70_18040</name>
</gene>
<evidence type="ECO:0000313" key="2">
    <source>
        <dbReference type="Proteomes" id="UP000476064"/>
    </source>
</evidence>
<organism evidence="1 2">
    <name type="scientific">Paenibacillus lycopersici</name>
    <dbReference type="NCBI Taxonomy" id="2704462"/>
    <lineage>
        <taxon>Bacteria</taxon>
        <taxon>Bacillati</taxon>
        <taxon>Bacillota</taxon>
        <taxon>Bacilli</taxon>
        <taxon>Bacillales</taxon>
        <taxon>Paenibacillaceae</taxon>
        <taxon>Paenibacillus</taxon>
    </lineage>
</organism>
<dbReference type="AlphaFoldDB" id="A0A6C0G6S8"/>
<name>A0A6C0G6S8_9BACL</name>